<dbReference type="Proteomes" id="UP000242254">
    <property type="component" value="Unassembled WGS sequence"/>
</dbReference>
<reference evidence="2 3" key="1">
    <citation type="journal article" date="2016" name="Proc. Natl. Acad. Sci. U.S.A.">
        <title>Lipid metabolic changes in an early divergent fungus govern the establishment of a mutualistic symbiosis with endobacteria.</title>
        <authorList>
            <person name="Lastovetsky O.A."/>
            <person name="Gaspar M.L."/>
            <person name="Mondo S.J."/>
            <person name="LaButti K.M."/>
            <person name="Sandor L."/>
            <person name="Grigoriev I.V."/>
            <person name="Henry S.A."/>
            <person name="Pawlowska T.E."/>
        </authorList>
    </citation>
    <scope>NUCLEOTIDE SEQUENCE [LARGE SCALE GENOMIC DNA]</scope>
    <source>
        <strain evidence="2 3">ATCC 52813</strain>
    </source>
</reference>
<evidence type="ECO:0000256" key="1">
    <source>
        <dbReference type="SAM" id="MobiDB-lite"/>
    </source>
</evidence>
<dbReference type="RefSeq" id="XP_023465906.1">
    <property type="nucleotide sequence ID" value="XM_023613178.1"/>
</dbReference>
<proteinExistence type="predicted"/>
<organism evidence="2 3">
    <name type="scientific">Rhizopus microsporus ATCC 52813</name>
    <dbReference type="NCBI Taxonomy" id="1340429"/>
    <lineage>
        <taxon>Eukaryota</taxon>
        <taxon>Fungi</taxon>
        <taxon>Fungi incertae sedis</taxon>
        <taxon>Mucoromycota</taxon>
        <taxon>Mucoromycotina</taxon>
        <taxon>Mucoromycetes</taxon>
        <taxon>Mucorales</taxon>
        <taxon>Mucorineae</taxon>
        <taxon>Rhizopodaceae</taxon>
        <taxon>Rhizopus</taxon>
    </lineage>
</organism>
<dbReference type="GeneID" id="35444167"/>
<dbReference type="EMBL" id="KZ303850">
    <property type="protein sequence ID" value="PHZ12198.1"/>
    <property type="molecule type" value="Genomic_DNA"/>
</dbReference>
<sequence>MSQAMSITQLCNNDENNKNQTEKKIPLPAMEPIPSQPHFIRRLPLIDSALKAYENSIVKYGADMIDTYAVSPIYDKLGYSHKSQVRMIITHLLLLILFLKGRRRHHSCNYCPCSNILTRYRSNTQAQKDRRYT</sequence>
<dbReference type="AlphaFoldDB" id="A0A2G4STT6"/>
<name>A0A2G4STT6_RHIZD</name>
<evidence type="ECO:0000313" key="2">
    <source>
        <dbReference type="EMBL" id="PHZ12198.1"/>
    </source>
</evidence>
<evidence type="ECO:0000313" key="3">
    <source>
        <dbReference type="Proteomes" id="UP000242254"/>
    </source>
</evidence>
<gene>
    <name evidence="2" type="ORF">RHIMIDRAFT_284303</name>
</gene>
<feature type="compositionally biased region" description="Polar residues" evidence="1">
    <location>
        <begin position="1"/>
        <end position="14"/>
    </location>
</feature>
<feature type="region of interest" description="Disordered" evidence="1">
    <location>
        <begin position="1"/>
        <end position="23"/>
    </location>
</feature>
<keyword evidence="3" id="KW-1185">Reference proteome</keyword>
<protein>
    <submittedName>
        <fullName evidence="2">Uncharacterized protein</fullName>
    </submittedName>
</protein>
<accession>A0A2G4STT6</accession>